<feature type="transmembrane region" description="Helical" evidence="1">
    <location>
        <begin position="26"/>
        <end position="46"/>
    </location>
</feature>
<proteinExistence type="predicted"/>
<evidence type="ECO:0000313" key="3">
    <source>
        <dbReference type="Proteomes" id="UP000008065"/>
    </source>
</evidence>
<organism evidence="2 3">
    <name type="scientific">Neurospora tetrasperma (strain FGSC 2508 / ATCC MYA-4615 / P0657)</name>
    <dbReference type="NCBI Taxonomy" id="510951"/>
    <lineage>
        <taxon>Eukaryota</taxon>
        <taxon>Fungi</taxon>
        <taxon>Dikarya</taxon>
        <taxon>Ascomycota</taxon>
        <taxon>Pezizomycotina</taxon>
        <taxon>Sordariomycetes</taxon>
        <taxon>Sordariomycetidae</taxon>
        <taxon>Sordariales</taxon>
        <taxon>Sordariaceae</taxon>
        <taxon>Neurospora</taxon>
    </lineage>
</organism>
<dbReference type="OrthoDB" id="5426789at2759"/>
<keyword evidence="3" id="KW-1185">Reference proteome</keyword>
<protein>
    <submittedName>
        <fullName evidence="2">Uncharacterized protein</fullName>
    </submittedName>
</protein>
<reference evidence="3" key="1">
    <citation type="journal article" date="2011" name="Genetics">
        <title>Massive changes in genome architecture accompany the transition to self-fertility in the filamentous fungus Neurospora tetrasperma.</title>
        <authorList>
            <person name="Ellison C.E."/>
            <person name="Stajich J.E."/>
            <person name="Jacobson D.J."/>
            <person name="Natvig D.O."/>
            <person name="Lapidus A."/>
            <person name="Foster B."/>
            <person name="Aerts A."/>
            <person name="Riley R."/>
            <person name="Lindquist E.A."/>
            <person name="Grigoriev I.V."/>
            <person name="Taylor J.W."/>
        </authorList>
    </citation>
    <scope>NUCLEOTIDE SEQUENCE [LARGE SCALE GENOMIC DNA]</scope>
    <source>
        <strain evidence="3">FGSC 2508 / P0657</strain>
    </source>
</reference>
<evidence type="ECO:0000256" key="1">
    <source>
        <dbReference type="SAM" id="Phobius"/>
    </source>
</evidence>
<gene>
    <name evidence="2" type="ORF">NEUTE1DRAFT_139576</name>
</gene>
<accession>F8MTI0</accession>
<evidence type="ECO:0000313" key="2">
    <source>
        <dbReference type="EMBL" id="EGO55312.1"/>
    </source>
</evidence>
<feature type="transmembrane region" description="Helical" evidence="1">
    <location>
        <begin position="67"/>
        <end position="90"/>
    </location>
</feature>
<keyword evidence="1" id="KW-1133">Transmembrane helix</keyword>
<dbReference type="AlphaFoldDB" id="F8MTI0"/>
<dbReference type="VEuPathDB" id="FungiDB:NEUTE1DRAFT_139576"/>
<dbReference type="HOGENOM" id="CLU_883054_0_0_1"/>
<sequence length="315" mass="35312">MIAVVPEIANAPSAIEALVALSYAPILPSLVLIFWYLLSAAGPRLWSGSRIHELYDWTSALQGHPMLLYTFKALVLLMVGVPTLASLLAATSAPDLSQDRDQLLHDKLSLAGLFLFLSDTVPQNPYVHNAPHRYGPNTLRIILPTTHHEDTVYVLPDLASEQEYRGFDAVWSPKIPDEHRAVDGEIMALFQRMRSNRWVRSEPLERLRETLAQFYKRVTVDGLSTEHVERLARWVYAPRPAKTGGHLKMEVNGDTTNRNIECLRAPGTHLIGRDLMFSLFHAECIVFMAQGQLSPETRSKLGTLRLMTRSGAVGR</sequence>
<dbReference type="RefSeq" id="XP_009853156.1">
    <property type="nucleotide sequence ID" value="XM_009854854.1"/>
</dbReference>
<dbReference type="EMBL" id="GL891306">
    <property type="protein sequence ID" value="EGO55312.1"/>
    <property type="molecule type" value="Genomic_DNA"/>
</dbReference>
<dbReference type="KEGG" id="nte:NEUTE1DRAFT139576"/>
<keyword evidence="1" id="KW-0812">Transmembrane</keyword>
<dbReference type="Proteomes" id="UP000008065">
    <property type="component" value="Unassembled WGS sequence"/>
</dbReference>
<keyword evidence="1" id="KW-0472">Membrane</keyword>
<name>F8MTI0_NEUT8</name>
<dbReference type="GeneID" id="20826113"/>